<accession>A0ABT8MTG6</accession>
<protein>
    <submittedName>
        <fullName evidence="2">SMI1/KNR4 family protein</fullName>
    </submittedName>
</protein>
<gene>
    <name evidence="2" type="ORF">QWY15_12020</name>
</gene>
<evidence type="ECO:0000313" key="3">
    <source>
        <dbReference type="Proteomes" id="UP001172054"/>
    </source>
</evidence>
<dbReference type="InterPro" id="IPR037883">
    <property type="entry name" value="Knr4/Smi1-like_sf"/>
</dbReference>
<dbReference type="Pfam" id="PF14568">
    <property type="entry name" value="SUKH_6"/>
    <property type="match status" value="1"/>
</dbReference>
<dbReference type="SMART" id="SM00860">
    <property type="entry name" value="SMI1_KNR4"/>
    <property type="match status" value="1"/>
</dbReference>
<name>A0ABT8MTG6_9BACL</name>
<dbReference type="Proteomes" id="UP001172054">
    <property type="component" value="Unassembled WGS sequence"/>
</dbReference>
<proteinExistence type="predicted"/>
<dbReference type="RefSeq" id="WP_301726559.1">
    <property type="nucleotide sequence ID" value="NZ_JAUJWW010000005.1"/>
</dbReference>
<dbReference type="InterPro" id="IPR018958">
    <property type="entry name" value="Knr4/Smi1-like_dom"/>
</dbReference>
<keyword evidence="3" id="KW-1185">Reference proteome</keyword>
<dbReference type="EMBL" id="JAUJWW010000005">
    <property type="protein sequence ID" value="MDN7228025.1"/>
    <property type="molecule type" value="Genomic_DNA"/>
</dbReference>
<dbReference type="SUPFAM" id="SSF160631">
    <property type="entry name" value="SMI1/KNR4-like"/>
    <property type="match status" value="1"/>
</dbReference>
<dbReference type="Gene3D" id="3.40.1580.10">
    <property type="entry name" value="SMI1/KNR4-like"/>
    <property type="match status" value="1"/>
</dbReference>
<reference evidence="2 3" key="1">
    <citation type="submission" date="2023-06" db="EMBL/GenBank/DDBJ databases">
        <title>Novel species in genus Planococcus.</title>
        <authorList>
            <person name="Ning S."/>
        </authorList>
    </citation>
    <scope>NUCLEOTIDE SEQUENCE [LARGE SCALE GENOMIC DNA]</scope>
    <source>
        <strain evidence="2 3">N064</strain>
    </source>
</reference>
<sequence length="145" mass="17355">MKWKSFIKNVSSDYHFTHPATFKDMRVIKEKLNVNLPKELEDLLRETNGVYDQFDCHFIWPIHKIVEENLYYRGWEDFKDLYMPFDHLLFFSDAGNGDLFGYAILNGHIQREDIYVWKHEDDSRTWIASSLKEFIEGWLAGKISV</sequence>
<feature type="domain" description="Knr4/Smi1-like" evidence="1">
    <location>
        <begin position="19"/>
        <end position="137"/>
    </location>
</feature>
<organism evidence="2 3">
    <name type="scientific">Planococcus liqunii</name>
    <dbReference type="NCBI Taxonomy" id="3058394"/>
    <lineage>
        <taxon>Bacteria</taxon>
        <taxon>Bacillati</taxon>
        <taxon>Bacillota</taxon>
        <taxon>Bacilli</taxon>
        <taxon>Bacillales</taxon>
        <taxon>Caryophanaceae</taxon>
        <taxon>Planococcus</taxon>
    </lineage>
</organism>
<evidence type="ECO:0000259" key="1">
    <source>
        <dbReference type="SMART" id="SM00860"/>
    </source>
</evidence>
<comment type="caution">
    <text evidence="2">The sequence shown here is derived from an EMBL/GenBank/DDBJ whole genome shotgun (WGS) entry which is preliminary data.</text>
</comment>
<evidence type="ECO:0000313" key="2">
    <source>
        <dbReference type="EMBL" id="MDN7228025.1"/>
    </source>
</evidence>